<dbReference type="KEGG" id="tbr:Tb10.70.0100"/>
<reference evidence="1 2" key="2">
    <citation type="journal article" date="2005" name="Science">
        <title>The genome of the African trypanosome Trypanosoma brucei.</title>
        <authorList>
            <person name="Berriman M."/>
            <person name="Ghedin E."/>
            <person name="Hertz-Fowler C."/>
            <person name="Blandin G."/>
            <person name="Renauld H."/>
            <person name="Bartholomeu D.C."/>
            <person name="Lennard N.J."/>
            <person name="Caler E."/>
            <person name="Hamlin N.E."/>
            <person name="Haas B."/>
            <person name="Bohme U."/>
            <person name="Hannick L."/>
            <person name="Aslett M.A."/>
            <person name="Shallom J."/>
            <person name="Marcello L."/>
            <person name="Hou L."/>
            <person name="Wickstead B."/>
            <person name="Alsmark U.C."/>
            <person name="Arrowsmith C."/>
            <person name="Atkin R.J."/>
            <person name="Barron A.J."/>
            <person name="Bringaud F."/>
            <person name="Brooks K."/>
            <person name="Carrington M."/>
            <person name="Cherevach I."/>
            <person name="Chillingworth T.J."/>
            <person name="Churcher C."/>
            <person name="Clark L.N."/>
            <person name="Corton C.H."/>
            <person name="Cronin A."/>
            <person name="Davies R.M."/>
            <person name="Doggett J."/>
            <person name="Djikeng A."/>
            <person name="Feldblyum T."/>
            <person name="Field M.C."/>
            <person name="Fraser A."/>
            <person name="Goodhead I."/>
            <person name="Hance Z."/>
            <person name="Harper D."/>
            <person name="Harris B.R."/>
            <person name="Hauser H."/>
            <person name="Hostetler J."/>
            <person name="Ivens A."/>
            <person name="Jagels K."/>
            <person name="Johnson D."/>
            <person name="Johnson J."/>
            <person name="Jones K."/>
            <person name="Kerhornou A.X."/>
            <person name="Koo H."/>
            <person name="Larke N."/>
            <person name="Landfear S."/>
            <person name="Larkin C."/>
            <person name="Leech V."/>
            <person name="Line A."/>
            <person name="Lord A."/>
            <person name="Macleod A."/>
            <person name="Mooney P.J."/>
            <person name="Moule S."/>
            <person name="Martin D.M."/>
            <person name="Morgan G.W."/>
            <person name="Mungall K."/>
            <person name="Norbertczak H."/>
            <person name="Ormond D."/>
            <person name="Pai G."/>
            <person name="Peacock C.S."/>
            <person name="Peterson J."/>
            <person name="Quail M.A."/>
            <person name="Rabbinowitsch E."/>
            <person name="Rajandream M.A."/>
            <person name="Reitter C."/>
            <person name="Salzberg S.L."/>
            <person name="Sanders M."/>
            <person name="Schobel S."/>
            <person name="Sharp S."/>
            <person name="Simmonds M."/>
            <person name="Simpson A.J."/>
            <person name="Tallon L."/>
            <person name="Turner C.M."/>
            <person name="Tait A."/>
            <person name="Tivey A.R."/>
            <person name="Van Aken S."/>
            <person name="Walker D."/>
            <person name="Wanless D."/>
            <person name="Wang S."/>
            <person name="White B."/>
            <person name="White O."/>
            <person name="Whitehead S."/>
            <person name="Woodward J."/>
            <person name="Wortman J."/>
            <person name="Adams M.D."/>
            <person name="Embley T.M."/>
            <person name="Gull K."/>
            <person name="Ullu E."/>
            <person name="Barry J.D."/>
            <person name="Fairlamb A.H."/>
            <person name="Opperdoes F."/>
            <person name="Barrell B.G."/>
            <person name="Donelson J.E."/>
            <person name="Hall N."/>
            <person name="Fraser C.M."/>
            <person name="Melville S.E."/>
            <person name="El-Sayed N.M."/>
        </authorList>
    </citation>
    <scope>NUCLEOTIDE SEQUENCE [LARGE SCALE GENOMIC DNA]</scope>
    <source>
        <strain evidence="1 2">927/4 GUTat10.1</strain>
    </source>
</reference>
<dbReference type="Proteomes" id="UP000008524">
    <property type="component" value="Chromosome 10"/>
</dbReference>
<proteinExistence type="predicted"/>
<dbReference type="GeneID" id="3662263"/>
<name>Q38AU0_TRYB2</name>
<organism evidence="1 2">
    <name type="scientific">Trypanosoma brucei brucei (strain 927/4 GUTat10.1)</name>
    <dbReference type="NCBI Taxonomy" id="185431"/>
    <lineage>
        <taxon>Eukaryota</taxon>
        <taxon>Discoba</taxon>
        <taxon>Euglenozoa</taxon>
        <taxon>Kinetoplastea</taxon>
        <taxon>Metakinetoplastina</taxon>
        <taxon>Trypanosomatida</taxon>
        <taxon>Trypanosomatidae</taxon>
        <taxon>Trypanosoma</taxon>
    </lineage>
</organism>
<reference evidence="1 2" key="1">
    <citation type="journal article" date="2005" name="Science">
        <title>Comparative genomics of trypanosomatid parasitic protozoa.</title>
        <authorList>
            <person name="El-Sayed N.M."/>
            <person name="Myler P.J."/>
            <person name="Blandin G."/>
            <person name="Berriman M."/>
            <person name="Crabtree J."/>
            <person name="Aggarwal G."/>
            <person name="Caler E."/>
            <person name="Renauld H."/>
            <person name="Worthey E.A."/>
            <person name="Hertz-Fowler C."/>
            <person name="Ghedin E."/>
            <person name="Peacock C."/>
            <person name="Bartholomeu D.C."/>
            <person name="Haas B.J."/>
            <person name="Tran A.N."/>
            <person name="Wortman J.R."/>
            <person name="Alsmark U.C."/>
            <person name="Angiuoli S."/>
            <person name="Anupama A."/>
            <person name="Badger J."/>
            <person name="Bringaud F."/>
            <person name="Cadag E."/>
            <person name="Carlton J.M."/>
            <person name="Cerqueira G.C."/>
            <person name="Creasy T."/>
            <person name="Delcher A.L."/>
            <person name="Djikeng A."/>
            <person name="Embley T.M."/>
            <person name="Hauser C."/>
            <person name="Ivens A.C."/>
            <person name="Kummerfeld S.K."/>
            <person name="Pereira-Leal J.B."/>
            <person name="Nilsson D."/>
            <person name="Peterson J."/>
            <person name="Salzberg S.L."/>
            <person name="Shallom J."/>
            <person name="Silva J.C."/>
            <person name="Sundaram J."/>
            <person name="Westenberger S."/>
            <person name="White O."/>
            <person name="Melville S.E."/>
            <person name="Donelson J.E."/>
            <person name="Andersson B."/>
            <person name="Stuart K.D."/>
            <person name="Hall N."/>
        </authorList>
    </citation>
    <scope>NUCLEOTIDE SEQUENCE [LARGE SCALE GENOMIC DNA]</scope>
    <source>
        <strain evidence="1 2">927/4 GUTat10.1</strain>
    </source>
</reference>
<dbReference type="EMBL" id="CM000208">
    <property type="protein sequence ID" value="EAN78080.1"/>
    <property type="molecule type" value="Genomic_DNA"/>
</dbReference>
<evidence type="ECO:0000313" key="2">
    <source>
        <dbReference type="Proteomes" id="UP000008524"/>
    </source>
</evidence>
<keyword evidence="2" id="KW-1185">Reference proteome</keyword>
<dbReference type="PaxDb" id="5691-EAN78080"/>
<protein>
    <recommendedName>
        <fullName evidence="3">T. brucei spp.-specific protein</fullName>
    </recommendedName>
</protein>
<evidence type="ECO:0008006" key="3">
    <source>
        <dbReference type="Google" id="ProtNLM"/>
    </source>
</evidence>
<dbReference type="InParanoid" id="Q38AU0"/>
<gene>
    <name evidence="1" type="ORF">Tb10.70.0100</name>
</gene>
<accession>Q38AU0</accession>
<sequence length="109" mass="11884">MPPPFCWGTHKPHLFQNGASFCAFHLRTNCNGKYSFTAHFVYEKVRLLAGSSVAQTNLSLSACRTAHAGATFGRGNGEIGFITRWAIFGSHLCVMTSLSVSDGIRMLNT</sequence>
<dbReference type="AlphaFoldDB" id="Q38AU0"/>
<dbReference type="RefSeq" id="XP_822908.1">
    <property type="nucleotide sequence ID" value="XM_817815.1"/>
</dbReference>
<evidence type="ECO:0000313" key="1">
    <source>
        <dbReference type="EMBL" id="EAN78080.1"/>
    </source>
</evidence>